<proteinExistence type="predicted"/>
<evidence type="ECO:0000259" key="2">
    <source>
        <dbReference type="Pfam" id="PF05305"/>
    </source>
</evidence>
<name>A0A5C7Y956_9MYCO</name>
<gene>
    <name evidence="3" type="ORF">E6Q54_06215</name>
</gene>
<evidence type="ECO:0000313" key="3">
    <source>
        <dbReference type="EMBL" id="TXI58196.1"/>
    </source>
</evidence>
<feature type="compositionally biased region" description="Gly residues" evidence="1">
    <location>
        <begin position="237"/>
        <end position="255"/>
    </location>
</feature>
<dbReference type="Proteomes" id="UP000321797">
    <property type="component" value="Unassembled WGS sequence"/>
</dbReference>
<dbReference type="Pfam" id="PF05305">
    <property type="entry name" value="DUF732"/>
    <property type="match status" value="1"/>
</dbReference>
<protein>
    <submittedName>
        <fullName evidence="3">DUF732 domain-containing protein</fullName>
    </submittedName>
</protein>
<sequence>MIISRVIHPGITVAATIAASISLQQFNIAMADPNQDDQFLAVLQSKQIPALENVATVVAAGHTVCRELDDGMPAANILDGLKNDAYHMDPLLQNQPARVSATMSRFIAAAVEVYCPGDNNKIASLMSMSAGPPPRPAQLFAVAGYRTMTAPGPGSGRAAGTAAGLSLGTAATGDLSQPQPPVVPSPKAPKAKIPHTPRAVTKRPVPQRPPSPPRVQPPPPQQPPPVPQAEPPDTGPQPGGAAEGGGPGGGRGGDGPPEPPQVLPPEPPQVLPPEPPPSGPRPPGMIQLVPW</sequence>
<feature type="compositionally biased region" description="Pro residues" evidence="1">
    <location>
        <begin position="206"/>
        <end position="235"/>
    </location>
</feature>
<feature type="compositionally biased region" description="Pro residues" evidence="1">
    <location>
        <begin position="178"/>
        <end position="187"/>
    </location>
</feature>
<dbReference type="EMBL" id="SSGD01000028">
    <property type="protein sequence ID" value="TXI58196.1"/>
    <property type="molecule type" value="Genomic_DNA"/>
</dbReference>
<accession>A0A5C7Y956</accession>
<dbReference type="InterPro" id="IPR007969">
    <property type="entry name" value="DUF732"/>
</dbReference>
<evidence type="ECO:0000256" key="1">
    <source>
        <dbReference type="SAM" id="MobiDB-lite"/>
    </source>
</evidence>
<dbReference type="OrthoDB" id="4752037at2"/>
<reference evidence="3 4" key="1">
    <citation type="submission" date="2018-09" db="EMBL/GenBank/DDBJ databases">
        <title>Metagenome Assembled Genomes from an Advanced Water Purification Facility.</title>
        <authorList>
            <person name="Stamps B.W."/>
            <person name="Spear J.R."/>
        </authorList>
    </citation>
    <scope>NUCLEOTIDE SEQUENCE [LARGE SCALE GENOMIC DNA]</scope>
    <source>
        <strain evidence="3">Bin_29_2</strain>
    </source>
</reference>
<dbReference type="AlphaFoldDB" id="A0A5C7Y956"/>
<feature type="region of interest" description="Disordered" evidence="1">
    <location>
        <begin position="169"/>
        <end position="291"/>
    </location>
</feature>
<feature type="domain" description="DUF732" evidence="2">
    <location>
        <begin position="35"/>
        <end position="116"/>
    </location>
</feature>
<feature type="compositionally biased region" description="Pro residues" evidence="1">
    <location>
        <begin position="256"/>
        <end position="283"/>
    </location>
</feature>
<dbReference type="PRINTS" id="PR01217">
    <property type="entry name" value="PRICHEXTENSN"/>
</dbReference>
<evidence type="ECO:0000313" key="4">
    <source>
        <dbReference type="Proteomes" id="UP000321797"/>
    </source>
</evidence>
<organism evidence="3 4">
    <name type="scientific">Mycolicibacter arupensis</name>
    <dbReference type="NCBI Taxonomy" id="342002"/>
    <lineage>
        <taxon>Bacteria</taxon>
        <taxon>Bacillati</taxon>
        <taxon>Actinomycetota</taxon>
        <taxon>Actinomycetes</taxon>
        <taxon>Mycobacteriales</taxon>
        <taxon>Mycobacteriaceae</taxon>
        <taxon>Mycolicibacter</taxon>
    </lineage>
</organism>
<comment type="caution">
    <text evidence="3">The sequence shown here is derived from an EMBL/GenBank/DDBJ whole genome shotgun (WGS) entry which is preliminary data.</text>
</comment>